<dbReference type="EMBL" id="CP017708">
    <property type="protein sequence ID" value="AOY84474.2"/>
    <property type="molecule type" value="Genomic_DNA"/>
</dbReference>
<dbReference type="Gene3D" id="3.90.320.10">
    <property type="match status" value="1"/>
</dbReference>
<keyword evidence="2" id="KW-0378">Hydrolase</keyword>
<reference evidence="5" key="1">
    <citation type="journal article" date="2017" name="Proc. Natl. Acad. Sci. U.S.A.">
        <title>Comparative genomics uncovers the prolific and distinctive metabolic potential of the cyanobacterial genus Moorea.</title>
        <authorList>
            <person name="Leao T."/>
            <person name="Castelao G."/>
            <person name="Korobeynikov A."/>
            <person name="Monroe E.A."/>
            <person name="Podell S."/>
            <person name="Glukhov E."/>
            <person name="Allen E.E."/>
            <person name="Gerwick W.H."/>
            <person name="Gerwick L."/>
        </authorList>
    </citation>
    <scope>NUCLEOTIDE SEQUENCE</scope>
    <source>
        <strain evidence="5">JHB</strain>
    </source>
</reference>
<evidence type="ECO:0000256" key="3">
    <source>
        <dbReference type="ARBA" id="ARBA00023204"/>
    </source>
</evidence>
<sequence>MSPPAPVTRLSQGQLNVLQTCPRKFQHIYFDQLGTPVSPEQQERLTWGSRFHLLMQQRELGLPVTSLVEEDTQLDYWLTGLVNAAPELSHPEPESFREAEHCRTLYFQGYLLTVIYDLLIAEEDSAQILDWKTYPQPKNRDWLAQDWQTRLYLYILAETSDYWPEQISMSYWFVKSQPSPQSLKFTYNSAQHQKTREDLTQLLTQLAGWLQAYHDQGLAFPQVAASLGRCRDCTFAVRCQRYGNRLSNDSTELLPDLADIQEVSL</sequence>
<gene>
    <name evidence="5" type="ORF">BJP36_02315</name>
</gene>
<dbReference type="AlphaFoldDB" id="A0A1D9GAB9"/>
<dbReference type="InterPro" id="IPR011604">
    <property type="entry name" value="PDDEXK-like_dom_sf"/>
</dbReference>
<evidence type="ECO:0000256" key="1">
    <source>
        <dbReference type="ARBA" id="ARBA00022763"/>
    </source>
</evidence>
<accession>A0A1D9GAB9</accession>
<name>A0A1D9GAB9_MOOP1</name>
<dbReference type="Proteomes" id="UP000176944">
    <property type="component" value="Chromosome"/>
</dbReference>
<dbReference type="Pfam" id="PF12705">
    <property type="entry name" value="PDDEXK_1"/>
    <property type="match status" value="1"/>
</dbReference>
<keyword evidence="3" id="KW-0234">DNA repair</keyword>
<feature type="domain" description="PD-(D/E)XK endonuclease-like" evidence="4">
    <location>
        <begin position="9"/>
        <end position="240"/>
    </location>
</feature>
<dbReference type="GO" id="GO:0006281">
    <property type="term" value="P:DNA repair"/>
    <property type="evidence" value="ECO:0007669"/>
    <property type="project" value="UniProtKB-KW"/>
</dbReference>
<proteinExistence type="predicted"/>
<keyword evidence="2" id="KW-0547">Nucleotide-binding</keyword>
<dbReference type="GO" id="GO:0004386">
    <property type="term" value="F:helicase activity"/>
    <property type="evidence" value="ECO:0007669"/>
    <property type="project" value="UniProtKB-KW"/>
</dbReference>
<evidence type="ECO:0000313" key="5">
    <source>
        <dbReference type="EMBL" id="AOY84474.2"/>
    </source>
</evidence>
<keyword evidence="2" id="KW-0067">ATP-binding</keyword>
<protein>
    <submittedName>
        <fullName evidence="5">PD-(D/E)XK nuclease family protein</fullName>
    </submittedName>
</protein>
<evidence type="ECO:0000256" key="2">
    <source>
        <dbReference type="ARBA" id="ARBA00022806"/>
    </source>
</evidence>
<organism evidence="5">
    <name type="scientific">Moorena producens (strain JHB)</name>
    <dbReference type="NCBI Taxonomy" id="1454205"/>
    <lineage>
        <taxon>Bacteria</taxon>
        <taxon>Bacillati</taxon>
        <taxon>Cyanobacteriota</taxon>
        <taxon>Cyanophyceae</taxon>
        <taxon>Coleofasciculales</taxon>
        <taxon>Coleofasciculaceae</taxon>
        <taxon>Moorena</taxon>
    </lineage>
</organism>
<dbReference type="InterPro" id="IPR038726">
    <property type="entry name" value="PDDEXK_AddAB-type"/>
</dbReference>
<reference evidence="5" key="2">
    <citation type="submission" date="2022-10" db="EMBL/GenBank/DDBJ databases">
        <authorList>
            <person name="Ngo T.-E."/>
        </authorList>
    </citation>
    <scope>NUCLEOTIDE SEQUENCE</scope>
    <source>
        <strain evidence="5">JHB</strain>
    </source>
</reference>
<keyword evidence="1" id="KW-0227">DNA damage</keyword>
<evidence type="ECO:0000259" key="4">
    <source>
        <dbReference type="Pfam" id="PF12705"/>
    </source>
</evidence>
<keyword evidence="2" id="KW-0347">Helicase</keyword>